<dbReference type="RefSeq" id="WP_076349702.1">
    <property type="nucleotide sequence ID" value="NZ_CP019082.1"/>
</dbReference>
<feature type="domain" description="PKD" evidence="7">
    <location>
        <begin position="609"/>
        <end position="677"/>
    </location>
</feature>
<protein>
    <recommendedName>
        <fullName evidence="7">PKD domain-containing protein</fullName>
    </recommendedName>
</protein>
<dbReference type="InterPro" id="IPR013783">
    <property type="entry name" value="Ig-like_fold"/>
</dbReference>
<keyword evidence="3" id="KW-0677">Repeat</keyword>
<evidence type="ECO:0000259" key="7">
    <source>
        <dbReference type="PROSITE" id="PS50093"/>
    </source>
</evidence>
<proteinExistence type="predicted"/>
<keyword evidence="2" id="KW-0812">Transmembrane</keyword>
<accession>A0A1U7CWN0</accession>
<gene>
    <name evidence="8" type="ORF">BSF38_04908</name>
</gene>
<evidence type="ECO:0000313" key="8">
    <source>
        <dbReference type="EMBL" id="APW63344.1"/>
    </source>
</evidence>
<dbReference type="GO" id="GO:0006816">
    <property type="term" value="P:calcium ion transport"/>
    <property type="evidence" value="ECO:0007669"/>
    <property type="project" value="TreeGrafter"/>
</dbReference>
<evidence type="ECO:0000256" key="1">
    <source>
        <dbReference type="ARBA" id="ARBA00004141"/>
    </source>
</evidence>
<organism evidence="8 9">
    <name type="scientific">Paludisphaera borealis</name>
    <dbReference type="NCBI Taxonomy" id="1387353"/>
    <lineage>
        <taxon>Bacteria</taxon>
        <taxon>Pseudomonadati</taxon>
        <taxon>Planctomycetota</taxon>
        <taxon>Planctomycetia</taxon>
        <taxon>Isosphaerales</taxon>
        <taxon>Isosphaeraceae</taxon>
        <taxon>Paludisphaera</taxon>
    </lineage>
</organism>
<evidence type="ECO:0000313" key="9">
    <source>
        <dbReference type="Proteomes" id="UP000186309"/>
    </source>
</evidence>
<evidence type="ECO:0000256" key="3">
    <source>
        <dbReference type="ARBA" id="ARBA00022737"/>
    </source>
</evidence>
<keyword evidence="9" id="KW-1185">Reference proteome</keyword>
<feature type="region of interest" description="Disordered" evidence="6">
    <location>
        <begin position="1044"/>
        <end position="1066"/>
    </location>
</feature>
<feature type="domain" description="PKD" evidence="7">
    <location>
        <begin position="822"/>
        <end position="869"/>
    </location>
</feature>
<dbReference type="STRING" id="1387353.BSF38_04908"/>
<dbReference type="PROSITE" id="PS50093">
    <property type="entry name" value="PKD"/>
    <property type="match status" value="4"/>
</dbReference>
<dbReference type="PANTHER" id="PTHR46730:SF1">
    <property type="entry name" value="PLAT DOMAIN-CONTAINING PROTEIN"/>
    <property type="match status" value="1"/>
</dbReference>
<dbReference type="SMART" id="SM00089">
    <property type="entry name" value="PKD"/>
    <property type="match status" value="5"/>
</dbReference>
<dbReference type="Pfam" id="PF18911">
    <property type="entry name" value="PKD_4"/>
    <property type="match status" value="2"/>
</dbReference>
<keyword evidence="5" id="KW-0472">Membrane</keyword>
<dbReference type="SUPFAM" id="SSF49299">
    <property type="entry name" value="PKD domain"/>
    <property type="match status" value="6"/>
</dbReference>
<evidence type="ECO:0000256" key="4">
    <source>
        <dbReference type="ARBA" id="ARBA00022989"/>
    </source>
</evidence>
<dbReference type="OrthoDB" id="292351at2"/>
<feature type="domain" description="PKD" evidence="7">
    <location>
        <begin position="418"/>
        <end position="474"/>
    </location>
</feature>
<dbReference type="PANTHER" id="PTHR46730">
    <property type="entry name" value="POLYCYSTIN-1"/>
    <property type="match status" value="1"/>
</dbReference>
<dbReference type="Proteomes" id="UP000186309">
    <property type="component" value="Chromosome"/>
</dbReference>
<dbReference type="KEGG" id="pbor:BSF38_04908"/>
<sequence length="1066" mass="109051">MPTSFSMLSPTSPGPLLSPITPVGGIVIDLFGASGGRIEAQLGPGELFSGVFGSGTPVLLGTRSGFTPSVLDTLGGGLSAISVRVTMNSGGTGPGDAGRNQDVLLVNGASMGDFSSVTTQQTSPDGQSGLSMNTSGGFRSDSLDTGFFYSTDGGLLSQIYASIERTGRVIYGLQSTARSESSVDFVGGLSRDLQNASRIPILAINPPIITDVKVGSPINEGAAATIVVTAFNLHHPASGQNLTYQFDPNNDGTFPISNTTGAASLSFGHPGTYVVPIRVYNPEGARADAQAVIVVRNVAPTVTSPGDQTAVEGATARLDLGSFTDPGRDSPWTVVVDWGDGSSPQTFNVAHAGDLGTLDHLYVRPGAYAVGVHVTDAVGLSADASFTTAVANVAPTVTSPGDQTAVEGVAADLRLGAFTDPGRDDPWLVHVSWGDGSAIQTFSVDQTGDLGSLSHLYAQAGTYSVAVSVVDLNGLGLSGAAWFQVVAQSVAPTLASPGDQKAVEGQSTPIALGSFSDASRNASWTVQVDWGDDSAAQTFTTSQPGLLNSLGHAFPRAGVFTVNVRVTAANGLADSVLFLVDVANIAPTVTSPGDQKAVEGTTASFALGSFTDPGQDTPWTFVVNWGDVAESQVYQTSRQGSLGNLTHTYAVPGRYAVSIQVADSGGLFNQATFGVDVANVAPTVTSPGDQVALEGSQATLALGRFTDPGADSPWTVHVTWSDGADEQAFTVDRPGDLGAVTRVFGVHGVYQATVEVTDALGMRGTSSFLVNVGDVAPIFDDVQFPATIDVNQSGLLLATFHDPGFLDRFHVSVDWGDQTSTDFGSGLTFRDYFATHAFARSGSYQVVVTVVDLAGASASARLSVLVNAPPIVATPTPAAHQAAPPVSQPLSSSLITALDFLSSSSSKGRGTSSAPPPKGLIPNFPGALGQGIGKNGSFSKMAGKTGANGGRSLEEILAILLSGRKAPIQVAAAARGAGVEVAGDLRALVATAGPKSPELAAAVGLVGPEALGSPLSRSKRARGKATRVMILVVAWTVSLRNQRGSSFTKRSGRFSPEKAKPAGQPS</sequence>
<dbReference type="AlphaFoldDB" id="A0A1U7CWN0"/>
<evidence type="ECO:0000256" key="2">
    <source>
        <dbReference type="ARBA" id="ARBA00022692"/>
    </source>
</evidence>
<dbReference type="InterPro" id="IPR000601">
    <property type="entry name" value="PKD_dom"/>
</dbReference>
<dbReference type="InterPro" id="IPR035986">
    <property type="entry name" value="PKD_dom_sf"/>
</dbReference>
<dbReference type="GO" id="GO:0005261">
    <property type="term" value="F:monoatomic cation channel activity"/>
    <property type="evidence" value="ECO:0007669"/>
    <property type="project" value="TreeGrafter"/>
</dbReference>
<dbReference type="InterPro" id="IPR022409">
    <property type="entry name" value="PKD/Chitinase_dom"/>
</dbReference>
<feature type="domain" description="PKD" evidence="7">
    <location>
        <begin position="322"/>
        <end position="390"/>
    </location>
</feature>
<reference evidence="9" key="1">
    <citation type="submission" date="2016-12" db="EMBL/GenBank/DDBJ databases">
        <title>Comparative genomics of four Isosphaeraceae planctomycetes: a common pool of plasmids and glycoside hydrolase genes.</title>
        <authorList>
            <person name="Ivanova A."/>
        </authorList>
    </citation>
    <scope>NUCLEOTIDE SEQUENCE [LARGE SCALE GENOMIC DNA]</scope>
    <source>
        <strain evidence="9">PX4</strain>
    </source>
</reference>
<feature type="region of interest" description="Disordered" evidence="6">
    <location>
        <begin position="906"/>
        <end position="926"/>
    </location>
</feature>
<keyword evidence="4" id="KW-1133">Transmembrane helix</keyword>
<dbReference type="Gene3D" id="2.60.40.10">
    <property type="entry name" value="Immunoglobulins"/>
    <property type="match status" value="5"/>
</dbReference>
<evidence type="ECO:0000256" key="6">
    <source>
        <dbReference type="SAM" id="MobiDB-lite"/>
    </source>
</evidence>
<dbReference type="GO" id="GO:0005886">
    <property type="term" value="C:plasma membrane"/>
    <property type="evidence" value="ECO:0007669"/>
    <property type="project" value="TreeGrafter"/>
</dbReference>
<dbReference type="EMBL" id="CP019082">
    <property type="protein sequence ID" value="APW63344.1"/>
    <property type="molecule type" value="Genomic_DNA"/>
</dbReference>
<evidence type="ECO:0000256" key="5">
    <source>
        <dbReference type="ARBA" id="ARBA00023136"/>
    </source>
</evidence>
<name>A0A1U7CWN0_9BACT</name>
<comment type="subcellular location">
    <subcellularLocation>
        <location evidence="1">Membrane</location>
        <topology evidence="1">Multi-pass membrane protein</topology>
    </subcellularLocation>
</comment>